<sequence>MHFCGFLPLKGVAEEKNNVVCLCCPLCSPLLPPPPPPLDLSVRCVYLRGTVYDVRQPFLSLSFAVSNVYHPLFLDFHHVEYCGKV</sequence>
<keyword evidence="2" id="KW-1185">Reference proteome</keyword>
<gene>
    <name evidence="1" type="ORF">ABB37_00497</name>
</gene>
<evidence type="ECO:0000313" key="2">
    <source>
        <dbReference type="Proteomes" id="UP000037923"/>
    </source>
</evidence>
<dbReference type="VEuPathDB" id="TriTrypDB:LpyrH10_01_4970"/>
<dbReference type="EMBL" id="LGTL01000001">
    <property type="protein sequence ID" value="KPA86269.1"/>
    <property type="molecule type" value="Genomic_DNA"/>
</dbReference>
<reference evidence="1 2" key="1">
    <citation type="submission" date="2015-07" db="EMBL/GenBank/DDBJ databases">
        <title>High-quality genome of monoxenous trypanosomatid Leptomonas pyrrhocoris.</title>
        <authorList>
            <person name="Flegontov P."/>
            <person name="Butenko A."/>
            <person name="Firsov S."/>
            <person name="Vlcek C."/>
            <person name="Logacheva M.D."/>
            <person name="Field M."/>
            <person name="Filatov D."/>
            <person name="Flegontova O."/>
            <person name="Gerasimov E."/>
            <person name="Jackson A.P."/>
            <person name="Kelly S."/>
            <person name="Opperdoes F."/>
            <person name="O'Reilly A."/>
            <person name="Votypka J."/>
            <person name="Yurchenko V."/>
            <person name="Lukes J."/>
        </authorList>
    </citation>
    <scope>NUCLEOTIDE SEQUENCE [LARGE SCALE GENOMIC DNA]</scope>
    <source>
        <strain evidence="1">H10</strain>
    </source>
</reference>
<protein>
    <submittedName>
        <fullName evidence="1">Uncharacterized protein</fullName>
    </submittedName>
</protein>
<dbReference type="RefSeq" id="XP_015664708.1">
    <property type="nucleotide sequence ID" value="XM_015796700.1"/>
</dbReference>
<comment type="caution">
    <text evidence="1">The sequence shown here is derived from an EMBL/GenBank/DDBJ whole genome shotgun (WGS) entry which is preliminary data.</text>
</comment>
<accession>A0A0M9GAN8</accession>
<evidence type="ECO:0000313" key="1">
    <source>
        <dbReference type="EMBL" id="KPA86269.1"/>
    </source>
</evidence>
<proteinExistence type="predicted"/>
<dbReference type="AlphaFoldDB" id="A0A0M9GAN8"/>
<organism evidence="1 2">
    <name type="scientific">Leptomonas pyrrhocoris</name>
    <name type="common">Firebug parasite</name>
    <dbReference type="NCBI Taxonomy" id="157538"/>
    <lineage>
        <taxon>Eukaryota</taxon>
        <taxon>Discoba</taxon>
        <taxon>Euglenozoa</taxon>
        <taxon>Kinetoplastea</taxon>
        <taxon>Metakinetoplastina</taxon>
        <taxon>Trypanosomatida</taxon>
        <taxon>Trypanosomatidae</taxon>
        <taxon>Leishmaniinae</taxon>
        <taxon>Leptomonas</taxon>
    </lineage>
</organism>
<name>A0A0M9GAN8_LEPPY</name>
<dbReference type="GeneID" id="26900794"/>
<dbReference type="Proteomes" id="UP000037923">
    <property type="component" value="Unassembled WGS sequence"/>
</dbReference>